<evidence type="ECO:0008006" key="4">
    <source>
        <dbReference type="Google" id="ProtNLM"/>
    </source>
</evidence>
<dbReference type="AlphaFoldDB" id="A0AAN7JTW3"/>
<comment type="caution">
    <text evidence="2">The sequence shown here is derived from an EMBL/GenBank/DDBJ whole genome shotgun (WGS) entry which is preliminary data.</text>
</comment>
<accession>A0AAN7JTW3</accession>
<evidence type="ECO:0000313" key="2">
    <source>
        <dbReference type="EMBL" id="KAK4754213.1"/>
    </source>
</evidence>
<keyword evidence="1" id="KW-0732">Signal</keyword>
<name>A0AAN7JTW3_9MYRT</name>
<protein>
    <recommendedName>
        <fullName evidence="4">Defensin-like protein</fullName>
    </recommendedName>
</protein>
<keyword evidence="3" id="KW-1185">Reference proteome</keyword>
<reference evidence="2 3" key="1">
    <citation type="journal article" date="2023" name="Hortic Res">
        <title>Pangenome of water caltrop reveals structural variations and asymmetric subgenome divergence after allopolyploidization.</title>
        <authorList>
            <person name="Zhang X."/>
            <person name="Chen Y."/>
            <person name="Wang L."/>
            <person name="Yuan Y."/>
            <person name="Fang M."/>
            <person name="Shi L."/>
            <person name="Lu R."/>
            <person name="Comes H.P."/>
            <person name="Ma Y."/>
            <person name="Chen Y."/>
            <person name="Huang G."/>
            <person name="Zhou Y."/>
            <person name="Zheng Z."/>
            <person name="Qiu Y."/>
        </authorList>
    </citation>
    <scope>NUCLEOTIDE SEQUENCE [LARGE SCALE GENOMIC DNA]</scope>
    <source>
        <tissue evidence="2">Roots</tissue>
    </source>
</reference>
<sequence>MKNISLLGFIAIIIFFVGTVSQMGIVDAKICNKIIHGDCHFCYDVCRKQFGSSAGPRCEDNDQCNCSYRC</sequence>
<evidence type="ECO:0000256" key="1">
    <source>
        <dbReference type="SAM" id="SignalP"/>
    </source>
</evidence>
<dbReference type="Proteomes" id="UP001345219">
    <property type="component" value="Chromosome 2"/>
</dbReference>
<evidence type="ECO:0000313" key="3">
    <source>
        <dbReference type="Proteomes" id="UP001345219"/>
    </source>
</evidence>
<dbReference type="EMBL" id="JAXIOK010000015">
    <property type="protein sequence ID" value="KAK4754213.1"/>
    <property type="molecule type" value="Genomic_DNA"/>
</dbReference>
<feature type="chain" id="PRO_5043040077" description="Defensin-like protein" evidence="1">
    <location>
        <begin position="23"/>
        <end position="70"/>
    </location>
</feature>
<proteinExistence type="predicted"/>
<feature type="signal peptide" evidence="1">
    <location>
        <begin position="1"/>
        <end position="22"/>
    </location>
</feature>
<gene>
    <name evidence="2" type="ORF">SAY87_002317</name>
</gene>
<organism evidence="2 3">
    <name type="scientific">Trapa incisa</name>
    <dbReference type="NCBI Taxonomy" id="236973"/>
    <lineage>
        <taxon>Eukaryota</taxon>
        <taxon>Viridiplantae</taxon>
        <taxon>Streptophyta</taxon>
        <taxon>Embryophyta</taxon>
        <taxon>Tracheophyta</taxon>
        <taxon>Spermatophyta</taxon>
        <taxon>Magnoliopsida</taxon>
        <taxon>eudicotyledons</taxon>
        <taxon>Gunneridae</taxon>
        <taxon>Pentapetalae</taxon>
        <taxon>rosids</taxon>
        <taxon>malvids</taxon>
        <taxon>Myrtales</taxon>
        <taxon>Lythraceae</taxon>
        <taxon>Trapa</taxon>
    </lineage>
</organism>